<feature type="domain" description="Thiamine pyrophosphate enzyme N-terminal TPP-binding" evidence="16">
    <location>
        <begin position="76"/>
        <end position="182"/>
    </location>
</feature>
<dbReference type="CDD" id="cd07038">
    <property type="entry name" value="TPP_PYR_PDC_IPDC_like"/>
    <property type="match status" value="1"/>
</dbReference>
<dbReference type="Pfam" id="PF00205">
    <property type="entry name" value="TPP_enzyme_M"/>
    <property type="match status" value="1"/>
</dbReference>
<dbReference type="FunFam" id="3.40.50.970:FF:000019">
    <property type="entry name" value="Pyruvate decarboxylase isozyme"/>
    <property type="match status" value="1"/>
</dbReference>
<keyword evidence="8" id="KW-0210">Decarboxylase</keyword>
<comment type="cofactor">
    <cofactor evidence="12">
        <name>Mg(2+)</name>
        <dbReference type="ChEBI" id="CHEBI:18420"/>
    </cofactor>
    <text evidence="12">Binds 1 Mg(2+) per subunit.</text>
</comment>
<dbReference type="GO" id="GO:0000949">
    <property type="term" value="P:aromatic amino acid family catabolic process to alcohol via Ehrlich pathway"/>
    <property type="evidence" value="ECO:0000318"/>
    <property type="project" value="GO_Central"/>
</dbReference>
<dbReference type="SUPFAM" id="SSF52467">
    <property type="entry name" value="DHS-like NAD/FAD-binding domain"/>
    <property type="match status" value="1"/>
</dbReference>
<dbReference type="InterPro" id="IPR029061">
    <property type="entry name" value="THDP-binding"/>
</dbReference>
<evidence type="ECO:0000256" key="2">
    <source>
        <dbReference type="ARBA" id="ARBA00001920"/>
    </source>
</evidence>
<feature type="domain" description="Thiamine pyrophosphate enzyme TPP-binding" evidence="15">
    <location>
        <begin position="485"/>
        <end position="608"/>
    </location>
</feature>
<evidence type="ECO:0000256" key="9">
    <source>
        <dbReference type="ARBA" id="ARBA00022842"/>
    </source>
</evidence>
<dbReference type="InterPro" id="IPR047213">
    <property type="entry name" value="TPP_PYR_PDC_IPDC-like"/>
</dbReference>
<name>A0A0A0L1C6_CUCSA</name>
<dbReference type="SUPFAM" id="SSF52518">
    <property type="entry name" value="Thiamin diphosphate-binding fold (THDP-binding)"/>
    <property type="match status" value="2"/>
</dbReference>
<evidence type="ECO:0000256" key="12">
    <source>
        <dbReference type="PIRSR" id="PIRSR036565-2"/>
    </source>
</evidence>
<dbReference type="GO" id="GO:0004737">
    <property type="term" value="F:pyruvate decarboxylase activity"/>
    <property type="evidence" value="ECO:0000318"/>
    <property type="project" value="GO_Central"/>
</dbReference>
<dbReference type="Gene3D" id="3.40.50.970">
    <property type="match status" value="2"/>
</dbReference>
<dbReference type="InterPro" id="IPR012000">
    <property type="entry name" value="Thiamin_PyroP_enz_cen_dom"/>
</dbReference>
<comment type="cofactor">
    <cofactor evidence="3">
        <name>thiamine diphosphate</name>
        <dbReference type="ChEBI" id="CHEBI:58937"/>
    </cofactor>
</comment>
<dbReference type="PIRSF" id="PIRSF036565">
    <property type="entry name" value="Pyruvt_ip_decrb"/>
    <property type="match status" value="1"/>
</dbReference>
<dbReference type="Proteomes" id="UP000029981">
    <property type="component" value="Chromosome 4"/>
</dbReference>
<dbReference type="GO" id="GO:0005829">
    <property type="term" value="C:cytosol"/>
    <property type="evidence" value="ECO:0000318"/>
    <property type="project" value="GO_Central"/>
</dbReference>
<dbReference type="InterPro" id="IPR012001">
    <property type="entry name" value="Thiamin_PyroP_enz_TPP-bd_dom"/>
</dbReference>
<feature type="domain" description="Thiamine pyrophosphate enzyme central" evidence="14">
    <location>
        <begin position="274"/>
        <end position="387"/>
    </location>
</feature>
<dbReference type="InterPro" id="IPR012110">
    <property type="entry name" value="PDC/IPDC-like"/>
</dbReference>
<dbReference type="CDD" id="cd02005">
    <property type="entry name" value="TPP_PDC_IPDC"/>
    <property type="match status" value="1"/>
</dbReference>
<evidence type="ECO:0000256" key="4">
    <source>
        <dbReference type="ARBA" id="ARBA00007812"/>
    </source>
</evidence>
<sequence length="640" mass="69903">MGITMWINSLGVGQLLRMNKLENGYHFQTQTRPMVAYSPRIERVTNASLASDKIISSKNNGSPLVIVPPPTTAPSTLGHYLASRLVEIGVSDIFSVPGDSNLVLFDYFVAEKGLNLVGCCNELNAGYAADGYARSRGVGACAVTFTVGSLSLINAIAGAYSEDLPVICIVGGPNSNDYGSKKILHHTIGLPDFSQELRCFQNVTCYQAIIDSLEDAQWQIDKAICKCLEESKPVYISICCNLVAIPHPSFSAQPLIPLSLSPKQSNQMGLEMAVEKAADLLNTAIKPVMIGGKKLRPAKAEAAFLELADSCGYAVAVTPSAKGMFPENHPHFIGTYWGTVSTAFCGETVEIADASIFVGANLDELETVGYSLAYKKNKAIIVKPDSVVFPNGESYGAVQMKDFLWALGKRLKPNSRAYENYRRIYIAESSPPESEAGEELRVNVLFKHIQKMLSSNMTVIAETGDSWFHSQKLKLPKSCGYEVQLLYASIGWSLGATLGYAQAAPHKRLLLCIGDGSFQMAPQDVSTMLKLGQKNIIFLINNGGYTIEVEIHDGPYNIINNWDYTAFVDAVNNHQSNCWTTKVHTEEELVNAIEIAMKDRNDCLCFIEVIAHRDDTSKELLEFGSRIAAMGSHPPKLLKN</sequence>
<reference evidence="17 18" key="3">
    <citation type="journal article" date="2010" name="BMC Genomics">
        <title>Transcriptome sequencing and comparative analysis of cucumber flowers with different sex types.</title>
        <authorList>
            <person name="Guo S."/>
            <person name="Zheng Y."/>
            <person name="Joung J.G."/>
            <person name="Liu S."/>
            <person name="Zhang Z."/>
            <person name="Crasta O.R."/>
            <person name="Sobral B.W."/>
            <person name="Xu Y."/>
            <person name="Huang S."/>
            <person name="Fei Z."/>
        </authorList>
    </citation>
    <scope>NUCLEOTIDE SEQUENCE [LARGE SCALE GENOMIC DNA]</scope>
    <source>
        <strain evidence="18">cv. 9930</strain>
    </source>
</reference>
<dbReference type="STRING" id="3659.A0A0A0L1C6"/>
<dbReference type="OrthoDB" id="1582553at2759"/>
<evidence type="ECO:0000256" key="3">
    <source>
        <dbReference type="ARBA" id="ARBA00001964"/>
    </source>
</evidence>
<evidence type="ECO:0000259" key="16">
    <source>
        <dbReference type="Pfam" id="PF02776"/>
    </source>
</evidence>
<reference evidence="17 18" key="2">
    <citation type="journal article" date="2009" name="PLoS ONE">
        <title>An integrated genetic and cytogenetic map of the cucumber genome.</title>
        <authorList>
            <person name="Ren Y."/>
            <person name="Zhang Z."/>
            <person name="Liu J."/>
            <person name="Staub J.E."/>
            <person name="Han Y."/>
            <person name="Cheng Z."/>
            <person name="Li X."/>
            <person name="Lu J."/>
            <person name="Miao H."/>
            <person name="Kang H."/>
            <person name="Xie B."/>
            <person name="Gu X."/>
            <person name="Wang X."/>
            <person name="Du Y."/>
            <person name="Jin W."/>
            <person name="Huang S."/>
        </authorList>
    </citation>
    <scope>NUCLEOTIDE SEQUENCE [LARGE SCALE GENOMIC DNA]</scope>
    <source>
        <strain evidence="18">cv. 9930</strain>
    </source>
</reference>
<dbReference type="FunFam" id="3.40.50.1220:FF:000009">
    <property type="entry name" value="Pyruvate decarboxylase 1"/>
    <property type="match status" value="1"/>
</dbReference>
<dbReference type="eggNOG" id="KOG1184">
    <property type="taxonomic scope" value="Eukaryota"/>
</dbReference>
<gene>
    <name evidence="17" type="ORF">Csa_4G312250</name>
</gene>
<evidence type="ECO:0000256" key="8">
    <source>
        <dbReference type="ARBA" id="ARBA00022793"/>
    </source>
</evidence>
<evidence type="ECO:0000256" key="13">
    <source>
        <dbReference type="RuleBase" id="RU362132"/>
    </source>
</evidence>
<comment type="subunit">
    <text evidence="5">Homotetramer.</text>
</comment>
<evidence type="ECO:0000259" key="14">
    <source>
        <dbReference type="Pfam" id="PF00205"/>
    </source>
</evidence>
<dbReference type="PANTHER" id="PTHR43452:SF6">
    <property type="entry name" value="PYRUVATE DECARBOXYLASE 2"/>
    <property type="match status" value="1"/>
</dbReference>
<evidence type="ECO:0000256" key="7">
    <source>
        <dbReference type="ARBA" id="ARBA00022723"/>
    </source>
</evidence>
<dbReference type="InterPro" id="IPR011766">
    <property type="entry name" value="TPP_enzyme_TPP-bd"/>
</dbReference>
<dbReference type="Gene3D" id="3.40.50.1220">
    <property type="entry name" value="TPP-binding domain"/>
    <property type="match status" value="1"/>
</dbReference>
<dbReference type="EMBL" id="CM002925">
    <property type="protein sequence ID" value="KGN54392.1"/>
    <property type="molecule type" value="Genomic_DNA"/>
</dbReference>
<reference evidence="17 18" key="1">
    <citation type="journal article" date="2009" name="Nat. Genet.">
        <title>The genome of the cucumber, Cucumis sativus L.</title>
        <authorList>
            <person name="Huang S."/>
            <person name="Li R."/>
            <person name="Zhang Z."/>
            <person name="Li L."/>
            <person name="Gu X."/>
            <person name="Fan W."/>
            <person name="Lucas W.J."/>
            <person name="Wang X."/>
            <person name="Xie B."/>
            <person name="Ni P."/>
            <person name="Ren Y."/>
            <person name="Zhu H."/>
            <person name="Li J."/>
            <person name="Lin K."/>
            <person name="Jin W."/>
            <person name="Fei Z."/>
            <person name="Li G."/>
            <person name="Staub J."/>
            <person name="Kilian A."/>
            <person name="van der Vossen E.A."/>
            <person name="Wu Y."/>
            <person name="Guo J."/>
            <person name="He J."/>
            <person name="Jia Z."/>
            <person name="Ren Y."/>
            <person name="Tian G."/>
            <person name="Lu Y."/>
            <person name="Ruan J."/>
            <person name="Qian W."/>
            <person name="Wang M."/>
            <person name="Huang Q."/>
            <person name="Li B."/>
            <person name="Xuan Z."/>
            <person name="Cao J."/>
            <person name="Asan"/>
            <person name="Wu Z."/>
            <person name="Zhang J."/>
            <person name="Cai Q."/>
            <person name="Bai Y."/>
            <person name="Zhao B."/>
            <person name="Han Y."/>
            <person name="Li Y."/>
            <person name="Li X."/>
            <person name="Wang S."/>
            <person name="Shi Q."/>
            <person name="Liu S."/>
            <person name="Cho W.K."/>
            <person name="Kim J.Y."/>
            <person name="Xu Y."/>
            <person name="Heller-Uszynska K."/>
            <person name="Miao H."/>
            <person name="Cheng Z."/>
            <person name="Zhang S."/>
            <person name="Wu J."/>
            <person name="Yang Y."/>
            <person name="Kang H."/>
            <person name="Li M."/>
            <person name="Liang H."/>
            <person name="Ren X."/>
            <person name="Shi Z."/>
            <person name="Wen M."/>
            <person name="Jian M."/>
            <person name="Yang H."/>
            <person name="Zhang G."/>
            <person name="Yang Z."/>
            <person name="Chen R."/>
            <person name="Liu S."/>
            <person name="Li J."/>
            <person name="Ma L."/>
            <person name="Liu H."/>
            <person name="Zhou Y."/>
            <person name="Zhao J."/>
            <person name="Fang X."/>
            <person name="Li G."/>
            <person name="Fang L."/>
            <person name="Li Y."/>
            <person name="Liu D."/>
            <person name="Zheng H."/>
            <person name="Zhang Y."/>
            <person name="Qin N."/>
            <person name="Li Z."/>
            <person name="Yang G."/>
            <person name="Yang S."/>
            <person name="Bolund L."/>
            <person name="Kristiansen K."/>
            <person name="Zheng H."/>
            <person name="Li S."/>
            <person name="Zhang X."/>
            <person name="Yang H."/>
            <person name="Wang J."/>
            <person name="Sun R."/>
            <person name="Zhang B."/>
            <person name="Jiang S."/>
            <person name="Wang J."/>
            <person name="Du Y."/>
            <person name="Li S."/>
        </authorList>
    </citation>
    <scope>NUCLEOTIDE SEQUENCE [LARGE SCALE GENOMIC DNA]</scope>
    <source>
        <strain evidence="18">cv. 9930</strain>
    </source>
</reference>
<dbReference type="GO" id="GO:0000287">
    <property type="term" value="F:magnesium ion binding"/>
    <property type="evidence" value="ECO:0007669"/>
    <property type="project" value="InterPro"/>
</dbReference>
<dbReference type="InterPro" id="IPR047214">
    <property type="entry name" value="TPP_PDC_IPDC"/>
</dbReference>
<keyword evidence="18" id="KW-1185">Reference proteome</keyword>
<evidence type="ECO:0000259" key="15">
    <source>
        <dbReference type="Pfam" id="PF02775"/>
    </source>
</evidence>
<keyword evidence="11" id="KW-0456">Lyase</keyword>
<dbReference type="GO" id="GO:0030976">
    <property type="term" value="F:thiamine pyrophosphate binding"/>
    <property type="evidence" value="ECO:0007669"/>
    <property type="project" value="InterPro"/>
</dbReference>
<accession>A0A0A0L1C6</accession>
<dbReference type="Gramene" id="KGN54392">
    <property type="protein sequence ID" value="KGN54392"/>
    <property type="gene ID" value="Csa_4G312250"/>
</dbReference>
<comment type="cofactor">
    <cofactor evidence="2">
        <name>a metal cation</name>
        <dbReference type="ChEBI" id="CHEBI:25213"/>
    </cofactor>
</comment>
<comment type="catalytic activity">
    <reaction evidence="1">
        <text>a 2-oxocarboxylate + H(+) = an aldehyde + CO2</text>
        <dbReference type="Rhea" id="RHEA:11628"/>
        <dbReference type="ChEBI" id="CHEBI:15378"/>
        <dbReference type="ChEBI" id="CHEBI:16526"/>
        <dbReference type="ChEBI" id="CHEBI:17478"/>
        <dbReference type="ChEBI" id="CHEBI:35179"/>
        <dbReference type="EC" id="4.1.1.1"/>
    </reaction>
</comment>
<dbReference type="Pfam" id="PF02775">
    <property type="entry name" value="TPP_enzyme_C"/>
    <property type="match status" value="1"/>
</dbReference>
<protein>
    <recommendedName>
        <fullName evidence="6">pyruvate decarboxylase</fullName>
        <ecNumber evidence="6">4.1.1.1</ecNumber>
    </recommendedName>
</protein>
<organism evidence="17 18">
    <name type="scientific">Cucumis sativus</name>
    <name type="common">Cucumber</name>
    <dbReference type="NCBI Taxonomy" id="3659"/>
    <lineage>
        <taxon>Eukaryota</taxon>
        <taxon>Viridiplantae</taxon>
        <taxon>Streptophyta</taxon>
        <taxon>Embryophyta</taxon>
        <taxon>Tracheophyta</taxon>
        <taxon>Spermatophyta</taxon>
        <taxon>Magnoliopsida</taxon>
        <taxon>eudicotyledons</taxon>
        <taxon>Gunneridae</taxon>
        <taxon>Pentapetalae</taxon>
        <taxon>rosids</taxon>
        <taxon>fabids</taxon>
        <taxon>Cucurbitales</taxon>
        <taxon>Cucurbitaceae</taxon>
        <taxon>Benincaseae</taxon>
        <taxon>Cucumis</taxon>
    </lineage>
</organism>
<dbReference type="FunFam" id="3.40.50.970:FF:000024">
    <property type="entry name" value="Pyruvate decarboxylase isozyme"/>
    <property type="match status" value="1"/>
</dbReference>
<keyword evidence="9 12" id="KW-0460">Magnesium</keyword>
<feature type="binding site" evidence="12">
    <location>
        <position position="542"/>
    </location>
    <ligand>
        <name>Mg(2+)</name>
        <dbReference type="ChEBI" id="CHEBI:18420"/>
    </ligand>
</feature>
<dbReference type="PANTHER" id="PTHR43452">
    <property type="entry name" value="PYRUVATE DECARBOXYLASE"/>
    <property type="match status" value="1"/>
</dbReference>
<feature type="binding site" evidence="12">
    <location>
        <position position="544"/>
    </location>
    <ligand>
        <name>Mg(2+)</name>
        <dbReference type="ChEBI" id="CHEBI:18420"/>
    </ligand>
</feature>
<feature type="binding site" evidence="12">
    <location>
        <position position="515"/>
    </location>
    <ligand>
        <name>Mg(2+)</name>
        <dbReference type="ChEBI" id="CHEBI:18420"/>
    </ligand>
</feature>
<dbReference type="EC" id="4.1.1.1" evidence="6"/>
<proteinExistence type="inferred from homology"/>
<dbReference type="Pfam" id="PF02776">
    <property type="entry name" value="TPP_enzyme_N"/>
    <property type="match status" value="1"/>
</dbReference>
<evidence type="ECO:0000256" key="5">
    <source>
        <dbReference type="ARBA" id="ARBA00011881"/>
    </source>
</evidence>
<evidence type="ECO:0000256" key="1">
    <source>
        <dbReference type="ARBA" id="ARBA00001041"/>
    </source>
</evidence>
<evidence type="ECO:0000256" key="11">
    <source>
        <dbReference type="ARBA" id="ARBA00023239"/>
    </source>
</evidence>
<evidence type="ECO:0000256" key="10">
    <source>
        <dbReference type="ARBA" id="ARBA00023052"/>
    </source>
</evidence>
<keyword evidence="10 13" id="KW-0786">Thiamine pyrophosphate</keyword>
<dbReference type="OMA" id="DSWFHCQ"/>
<evidence type="ECO:0000256" key="6">
    <source>
        <dbReference type="ARBA" id="ARBA00013202"/>
    </source>
</evidence>
<dbReference type="InterPro" id="IPR029035">
    <property type="entry name" value="DHS-like_NAD/FAD-binding_dom"/>
</dbReference>
<dbReference type="AlphaFoldDB" id="A0A0A0L1C6"/>
<evidence type="ECO:0000313" key="18">
    <source>
        <dbReference type="Proteomes" id="UP000029981"/>
    </source>
</evidence>
<comment type="similarity">
    <text evidence="4 13">Belongs to the TPP enzyme family.</text>
</comment>
<keyword evidence="7 12" id="KW-0479">Metal-binding</keyword>
<evidence type="ECO:0000313" key="17">
    <source>
        <dbReference type="EMBL" id="KGN54392.1"/>
    </source>
</evidence>
<reference evidence="17 18" key="4">
    <citation type="journal article" date="2011" name="BMC Genomics">
        <title>RNA-Seq improves annotation of protein-coding genes in the cucumber genome.</title>
        <authorList>
            <person name="Li Z."/>
            <person name="Zhang Z."/>
            <person name="Yan P."/>
            <person name="Huang S."/>
            <person name="Fei Z."/>
            <person name="Lin K."/>
        </authorList>
    </citation>
    <scope>NUCLEOTIDE SEQUENCE [LARGE SCALE GENOMIC DNA]</scope>
    <source>
        <strain evidence="18">cv. 9930</strain>
    </source>
</reference>